<reference evidence="12" key="1">
    <citation type="submission" date="2019-02" db="EMBL/GenBank/DDBJ databases">
        <authorList>
            <person name="Gruber-Vodicka R. H."/>
            <person name="Seah K. B. B."/>
        </authorList>
    </citation>
    <scope>NUCLEOTIDE SEQUENCE</scope>
    <source>
        <strain evidence="12">BECK_BZ125</strain>
    </source>
</reference>
<comment type="cofactor">
    <cofactor evidence="1">
        <name>Mg(2+)</name>
        <dbReference type="ChEBI" id="CHEBI:18420"/>
    </cofactor>
</comment>
<dbReference type="SUPFAM" id="SSF52540">
    <property type="entry name" value="P-loop containing nucleoside triphosphate hydrolases"/>
    <property type="match status" value="1"/>
</dbReference>
<dbReference type="InterPro" id="IPR006073">
    <property type="entry name" value="GTP-bd"/>
</dbReference>
<evidence type="ECO:0000313" key="12">
    <source>
        <dbReference type="EMBL" id="VFK46470.1"/>
    </source>
</evidence>
<keyword evidence="9 10" id="KW-0131">Cell cycle</keyword>
<gene>
    <name evidence="10" type="primary">engB</name>
    <name evidence="12" type="ORF">BECKTC1821E_GA0114239_10653</name>
</gene>
<keyword evidence="8 10" id="KW-0717">Septation</keyword>
<evidence type="ECO:0000256" key="4">
    <source>
        <dbReference type="ARBA" id="ARBA00022723"/>
    </source>
</evidence>
<dbReference type="PANTHER" id="PTHR11649">
    <property type="entry name" value="MSS1/TRME-RELATED GTP-BINDING PROTEIN"/>
    <property type="match status" value="1"/>
</dbReference>
<evidence type="ECO:0000256" key="5">
    <source>
        <dbReference type="ARBA" id="ARBA00022741"/>
    </source>
</evidence>
<dbReference type="Pfam" id="PF01926">
    <property type="entry name" value="MMR_HSR1"/>
    <property type="match status" value="1"/>
</dbReference>
<dbReference type="CDD" id="cd01876">
    <property type="entry name" value="YihA_EngB"/>
    <property type="match status" value="1"/>
</dbReference>
<dbReference type="PROSITE" id="PS51706">
    <property type="entry name" value="G_ENGB"/>
    <property type="match status" value="1"/>
</dbReference>
<dbReference type="InterPro" id="IPR027417">
    <property type="entry name" value="P-loop_NTPase"/>
</dbReference>
<dbReference type="EMBL" id="CAADFT010000065">
    <property type="protein sequence ID" value="VFK46470.1"/>
    <property type="molecule type" value="Genomic_DNA"/>
</dbReference>
<keyword evidence="3 10" id="KW-0132">Cell division</keyword>
<dbReference type="GO" id="GO:0000917">
    <property type="term" value="P:division septum assembly"/>
    <property type="evidence" value="ECO:0007669"/>
    <property type="project" value="UniProtKB-KW"/>
</dbReference>
<dbReference type="Gene3D" id="3.40.50.300">
    <property type="entry name" value="P-loop containing nucleotide triphosphate hydrolases"/>
    <property type="match status" value="1"/>
</dbReference>
<comment type="function">
    <text evidence="10">Necessary for normal cell division and for the maintenance of normal septation.</text>
</comment>
<evidence type="ECO:0000256" key="2">
    <source>
        <dbReference type="ARBA" id="ARBA00009638"/>
    </source>
</evidence>
<dbReference type="AlphaFoldDB" id="A0A450YY43"/>
<dbReference type="FunFam" id="3.40.50.300:FF:000098">
    <property type="entry name" value="Probable GTP-binding protein EngB"/>
    <property type="match status" value="1"/>
</dbReference>
<dbReference type="PANTHER" id="PTHR11649:SF13">
    <property type="entry name" value="ENGB-TYPE G DOMAIN-CONTAINING PROTEIN"/>
    <property type="match status" value="1"/>
</dbReference>
<evidence type="ECO:0000256" key="8">
    <source>
        <dbReference type="ARBA" id="ARBA00023210"/>
    </source>
</evidence>
<protein>
    <recommendedName>
        <fullName evidence="10">Probable GTP-binding protein EngB</fullName>
    </recommendedName>
</protein>
<keyword evidence="5 10" id="KW-0547">Nucleotide-binding</keyword>
<evidence type="ECO:0000256" key="10">
    <source>
        <dbReference type="HAMAP-Rule" id="MF_00321"/>
    </source>
</evidence>
<sequence>MFKKDNRTHLLYKQAVFLVGAVRRAQFPPDYGAEVAFAGRSNVGKSSAINMITGIRSLARTSKTPGRTQQINFFRLDEERRLVDLPGYGYSKAPEKLRRTWGVMVEDYLRYRQSLRGVALLMDARRPLTDLDRQLVDWCLAAGLPFHIVLTKCDKLSLSRARTVRGETLRRLAPSGDDADVLLFSATQKQGIDEVRQYLTGWLDNPAMLEARRERKSARDDSDFH</sequence>
<dbReference type="HAMAP" id="MF_00321">
    <property type="entry name" value="GTPase_EngB"/>
    <property type="match status" value="1"/>
</dbReference>
<keyword evidence="6" id="KW-0460">Magnesium</keyword>
<keyword evidence="7 10" id="KW-0342">GTP-binding</keyword>
<evidence type="ECO:0000256" key="3">
    <source>
        <dbReference type="ARBA" id="ARBA00022618"/>
    </source>
</evidence>
<evidence type="ECO:0000256" key="1">
    <source>
        <dbReference type="ARBA" id="ARBA00001946"/>
    </source>
</evidence>
<dbReference type="GO" id="GO:0046872">
    <property type="term" value="F:metal ion binding"/>
    <property type="evidence" value="ECO:0007669"/>
    <property type="project" value="UniProtKB-KW"/>
</dbReference>
<accession>A0A450YY43</accession>
<dbReference type="NCBIfam" id="TIGR03598">
    <property type="entry name" value="GTPase_YsxC"/>
    <property type="match status" value="1"/>
</dbReference>
<proteinExistence type="inferred from homology"/>
<comment type="similarity">
    <text evidence="2 10">Belongs to the TRAFAC class TrmE-Era-EngA-EngB-Septin-like GTPase superfamily. EngB GTPase family.</text>
</comment>
<dbReference type="GO" id="GO:0005525">
    <property type="term" value="F:GTP binding"/>
    <property type="evidence" value="ECO:0007669"/>
    <property type="project" value="UniProtKB-UniRule"/>
</dbReference>
<evidence type="ECO:0000256" key="7">
    <source>
        <dbReference type="ARBA" id="ARBA00023134"/>
    </source>
</evidence>
<evidence type="ECO:0000256" key="9">
    <source>
        <dbReference type="ARBA" id="ARBA00023306"/>
    </source>
</evidence>
<keyword evidence="4" id="KW-0479">Metal-binding</keyword>
<evidence type="ECO:0000256" key="6">
    <source>
        <dbReference type="ARBA" id="ARBA00022842"/>
    </source>
</evidence>
<evidence type="ECO:0000259" key="11">
    <source>
        <dbReference type="PROSITE" id="PS51706"/>
    </source>
</evidence>
<organism evidence="12">
    <name type="scientific">Candidatus Kentrum sp. TC</name>
    <dbReference type="NCBI Taxonomy" id="2126339"/>
    <lineage>
        <taxon>Bacteria</taxon>
        <taxon>Pseudomonadati</taxon>
        <taxon>Pseudomonadota</taxon>
        <taxon>Gammaproteobacteria</taxon>
        <taxon>Candidatus Kentrum</taxon>
    </lineage>
</organism>
<dbReference type="InterPro" id="IPR019987">
    <property type="entry name" value="GTP-bd_ribosome_bio_YsxC"/>
</dbReference>
<dbReference type="InterPro" id="IPR030393">
    <property type="entry name" value="G_ENGB_dom"/>
</dbReference>
<dbReference type="GO" id="GO:0005829">
    <property type="term" value="C:cytosol"/>
    <property type="evidence" value="ECO:0007669"/>
    <property type="project" value="TreeGrafter"/>
</dbReference>
<name>A0A450YY43_9GAMM</name>
<feature type="domain" description="EngB-type G" evidence="11">
    <location>
        <begin position="31"/>
        <end position="205"/>
    </location>
</feature>